<reference evidence="2 3" key="1">
    <citation type="journal article" date="2016" name="Nat. Commun.">
        <title>Thousands of microbial genomes shed light on interconnected biogeochemical processes in an aquifer system.</title>
        <authorList>
            <person name="Anantharaman K."/>
            <person name="Brown C.T."/>
            <person name="Hug L.A."/>
            <person name="Sharon I."/>
            <person name="Castelle C.J."/>
            <person name="Probst A.J."/>
            <person name="Thomas B.C."/>
            <person name="Singh A."/>
            <person name="Wilkins M.J."/>
            <person name="Karaoz U."/>
            <person name="Brodie E.L."/>
            <person name="Williams K.H."/>
            <person name="Hubbard S.S."/>
            <person name="Banfield J.F."/>
        </authorList>
    </citation>
    <scope>NUCLEOTIDE SEQUENCE [LARGE SCALE GENOMIC DNA]</scope>
</reference>
<sequence>MAIAYAQVLTAQQVPFTVVGRGQPAARRFEQEAGVPVVTGGVERWLQTTASVPHQAIVAVNPRELGTVATTLLNRGVPALLVEKPAGFDYDNIQSVALCAKRRNAQVYVGYNRRCYTSTIKARELIAQDGGVLSFCFEFTELLDRIPDAMKRSGEARQWFLANSTHVIDLAFYLGGKPETMSCSVAGGFDWHPQAAIYAGSGRSQTGALFTYQANWQSAGRWGVEVMTRRQRLILRPLEMLSRQTIGSFSLEPVALADELDQKFKAGLYRQVEAFIRHPEQLLTLEAQAAMLGYYRLIGGGGIL</sequence>
<feature type="domain" description="Gfo/Idh/MocA-like oxidoreductase N-terminal" evidence="1">
    <location>
        <begin position="17"/>
        <end position="111"/>
    </location>
</feature>
<organism evidence="2 3">
    <name type="scientific">Candidatus Buchananbacteria bacterium RIFCSPHIGHO2_02_FULL_56_16</name>
    <dbReference type="NCBI Taxonomy" id="1797542"/>
    <lineage>
        <taxon>Bacteria</taxon>
        <taxon>Candidatus Buchananiibacteriota</taxon>
    </lineage>
</organism>
<dbReference type="EMBL" id="MHIL01000020">
    <property type="protein sequence ID" value="OGY51339.1"/>
    <property type="molecule type" value="Genomic_DNA"/>
</dbReference>
<dbReference type="InterPro" id="IPR000683">
    <property type="entry name" value="Gfo/Idh/MocA-like_OxRdtase_N"/>
</dbReference>
<accession>A0A1G1YGB7</accession>
<dbReference type="PANTHER" id="PTHR43377">
    <property type="entry name" value="BILIVERDIN REDUCTASE A"/>
    <property type="match status" value="1"/>
</dbReference>
<dbReference type="STRING" id="1797542.A3J59_02325"/>
<gene>
    <name evidence="2" type="ORF">A3J59_02325</name>
</gene>
<evidence type="ECO:0000313" key="2">
    <source>
        <dbReference type="EMBL" id="OGY51339.1"/>
    </source>
</evidence>
<dbReference type="Gene3D" id="3.40.50.720">
    <property type="entry name" value="NAD(P)-binding Rossmann-like Domain"/>
    <property type="match status" value="1"/>
</dbReference>
<evidence type="ECO:0000313" key="3">
    <source>
        <dbReference type="Proteomes" id="UP000177310"/>
    </source>
</evidence>
<dbReference type="InterPro" id="IPR051450">
    <property type="entry name" value="Gfo/Idh/MocA_Oxidoreductases"/>
</dbReference>
<dbReference type="Pfam" id="PF01408">
    <property type="entry name" value="GFO_IDH_MocA"/>
    <property type="match status" value="1"/>
</dbReference>
<dbReference type="InterPro" id="IPR036291">
    <property type="entry name" value="NAD(P)-bd_dom_sf"/>
</dbReference>
<dbReference type="Gene3D" id="3.30.360.10">
    <property type="entry name" value="Dihydrodipicolinate Reductase, domain 2"/>
    <property type="match status" value="1"/>
</dbReference>
<dbReference type="AlphaFoldDB" id="A0A1G1YGB7"/>
<protein>
    <recommendedName>
        <fullName evidence="1">Gfo/Idh/MocA-like oxidoreductase N-terminal domain-containing protein</fullName>
    </recommendedName>
</protein>
<dbReference type="SUPFAM" id="SSF51735">
    <property type="entry name" value="NAD(P)-binding Rossmann-fold domains"/>
    <property type="match status" value="1"/>
</dbReference>
<dbReference type="PANTHER" id="PTHR43377:SF1">
    <property type="entry name" value="BILIVERDIN REDUCTASE A"/>
    <property type="match status" value="1"/>
</dbReference>
<evidence type="ECO:0000259" key="1">
    <source>
        <dbReference type="Pfam" id="PF01408"/>
    </source>
</evidence>
<dbReference type="Proteomes" id="UP000177310">
    <property type="component" value="Unassembled WGS sequence"/>
</dbReference>
<proteinExistence type="predicted"/>
<dbReference type="GO" id="GO:0000166">
    <property type="term" value="F:nucleotide binding"/>
    <property type="evidence" value="ECO:0007669"/>
    <property type="project" value="InterPro"/>
</dbReference>
<name>A0A1G1YGB7_9BACT</name>
<comment type="caution">
    <text evidence="2">The sequence shown here is derived from an EMBL/GenBank/DDBJ whole genome shotgun (WGS) entry which is preliminary data.</text>
</comment>